<dbReference type="Proteomes" id="UP000527860">
    <property type="component" value="Unassembled WGS sequence"/>
</dbReference>
<dbReference type="GeneID" id="77845689"/>
<evidence type="ECO:0000256" key="1">
    <source>
        <dbReference type="SAM" id="Coils"/>
    </source>
</evidence>
<dbReference type="PANTHER" id="PTHR38430">
    <property type="entry name" value="PROTEIN-ARGININE KINASE ACTIVATOR PROTEIN"/>
    <property type="match status" value="1"/>
</dbReference>
<evidence type="ECO:0000259" key="2">
    <source>
        <dbReference type="PROSITE" id="PS50151"/>
    </source>
</evidence>
<dbReference type="Pfam" id="PF02151">
    <property type="entry name" value="UVR"/>
    <property type="match status" value="1"/>
</dbReference>
<keyword evidence="1" id="KW-0175">Coiled coil</keyword>
<dbReference type="InterPro" id="IPR025542">
    <property type="entry name" value="YacH"/>
</dbReference>
<reference evidence="3" key="1">
    <citation type="submission" date="2020-04" db="EMBL/GenBank/DDBJ databases">
        <authorList>
            <person name="Tanveer F."/>
            <person name="Xie Y."/>
            <person name="Shinwari Z.K."/>
        </authorList>
    </citation>
    <scope>NUCLEOTIDE SEQUENCE</scope>
    <source>
        <strain evidence="3">MOSEL-ME25</strain>
    </source>
</reference>
<gene>
    <name evidence="3" type="ORF">F7P68_0010360</name>
</gene>
<accession>A0ABT4YK82</accession>
<dbReference type="PROSITE" id="PS50151">
    <property type="entry name" value="UVR"/>
    <property type="match status" value="1"/>
</dbReference>
<dbReference type="EMBL" id="JABEVU030000001">
    <property type="protein sequence ID" value="MDB0580938.1"/>
    <property type="molecule type" value="Genomic_DNA"/>
</dbReference>
<sequence>MSFSTQRSDEMKCESCNEREATIHISKGNGFEKTEKFLCEQCANASFENDFSYPDDSFNIQKLLKSLSEHPSLQQTKRRPKQCATCGSTINTIVQMGKFGCPDCYTTFGSQAADIISRVQAHQSEHVGKVPVKARAQLKTKKQLEQLKGELAKLVEAQEFEEAAVVRDEIKALEQAGDDDGI</sequence>
<dbReference type="SUPFAM" id="SSF46600">
    <property type="entry name" value="C-terminal UvrC-binding domain of UvrB"/>
    <property type="match status" value="1"/>
</dbReference>
<protein>
    <submittedName>
        <fullName evidence="3">UvrB/UvrC motif-containing protein</fullName>
    </submittedName>
</protein>
<comment type="caution">
    <text evidence="3">The sequence shown here is derived from an EMBL/GenBank/DDBJ whole genome shotgun (WGS) entry which is preliminary data.</text>
</comment>
<feature type="domain" description="UVR" evidence="2">
    <location>
        <begin position="141"/>
        <end position="176"/>
    </location>
</feature>
<organism evidence="3 4">
    <name type="scientific">Salinicoccus roseus</name>
    <dbReference type="NCBI Taxonomy" id="45670"/>
    <lineage>
        <taxon>Bacteria</taxon>
        <taxon>Bacillati</taxon>
        <taxon>Bacillota</taxon>
        <taxon>Bacilli</taxon>
        <taxon>Bacillales</taxon>
        <taxon>Staphylococcaceae</taxon>
        <taxon>Salinicoccus</taxon>
    </lineage>
</organism>
<dbReference type="InterPro" id="IPR036876">
    <property type="entry name" value="UVR_dom_sf"/>
</dbReference>
<feature type="coiled-coil region" evidence="1">
    <location>
        <begin position="137"/>
        <end position="164"/>
    </location>
</feature>
<evidence type="ECO:0000313" key="3">
    <source>
        <dbReference type="EMBL" id="MDB0580938.1"/>
    </source>
</evidence>
<dbReference type="RefSeq" id="WP_229716691.1">
    <property type="nucleotide sequence ID" value="NZ_BMCA01000002.1"/>
</dbReference>
<dbReference type="PIRSF" id="PIRSF015034">
    <property type="entry name" value="YacH"/>
    <property type="match status" value="1"/>
</dbReference>
<proteinExistence type="predicted"/>
<dbReference type="PANTHER" id="PTHR38430:SF1">
    <property type="entry name" value="PROTEIN-ARGININE KINASE ACTIVATOR PROTEIN"/>
    <property type="match status" value="1"/>
</dbReference>
<keyword evidence="4" id="KW-1185">Reference proteome</keyword>
<name>A0ABT4YK82_9STAP</name>
<reference evidence="3" key="2">
    <citation type="submission" date="2022-12" db="EMBL/GenBank/DDBJ databases">
        <title>Genome analysis and biological profiling of marine Salinicoccus roseus MOSEL-ME25.</title>
        <authorList>
            <person name="Mirza F.T."/>
            <person name="Xie Y."/>
            <person name="Shinwari Z.K."/>
        </authorList>
    </citation>
    <scope>NUCLEOTIDE SEQUENCE</scope>
    <source>
        <strain evidence="3">MOSEL-ME25</strain>
    </source>
</reference>
<dbReference type="InterPro" id="IPR001943">
    <property type="entry name" value="UVR_dom"/>
</dbReference>
<evidence type="ECO:0000313" key="4">
    <source>
        <dbReference type="Proteomes" id="UP000527860"/>
    </source>
</evidence>
<dbReference type="Gene3D" id="4.10.860.10">
    <property type="entry name" value="UVR domain"/>
    <property type="match status" value="1"/>
</dbReference>